<proteinExistence type="predicted"/>
<accession>A0ABS4FG51</accession>
<gene>
    <name evidence="1" type="ORF">J2Z18_004333</name>
</gene>
<dbReference type="EMBL" id="JAGGKI010000013">
    <property type="protein sequence ID" value="MBP1895223.1"/>
    <property type="molecule type" value="Genomic_DNA"/>
</dbReference>
<organism evidence="1 2">
    <name type="scientific">Paenibacillus lactis</name>
    <dbReference type="NCBI Taxonomy" id="228574"/>
    <lineage>
        <taxon>Bacteria</taxon>
        <taxon>Bacillati</taxon>
        <taxon>Bacillota</taxon>
        <taxon>Bacilli</taxon>
        <taxon>Bacillales</taxon>
        <taxon>Paenibacillaceae</taxon>
        <taxon>Paenibacillus</taxon>
    </lineage>
</organism>
<evidence type="ECO:0008006" key="3">
    <source>
        <dbReference type="Google" id="ProtNLM"/>
    </source>
</evidence>
<dbReference type="GeneID" id="95406247"/>
<sequence>MISFEDRFNLFLKEQKSTTDKRRLEMLNRDMTGTKLLIKNVVLPVLGTLQGVDLEYRIKNSAGVSLFIDVFYTPLRLGLECEGFAAHAETITRERFSFERSKIRTMAALGISYLPFSMDDIEKRPETCRNSLADILDYYSHTMPKIAELSLYEREAMRYFSTLHTPFALADVRRHFKISRNKSIKIMHSLLAKGLIKPLNPNAKRYHRYTLADDATHYMK</sequence>
<dbReference type="RefSeq" id="WP_007130407.1">
    <property type="nucleotide sequence ID" value="NZ_BOSA01000019.1"/>
</dbReference>
<comment type="caution">
    <text evidence="1">The sequence shown here is derived from an EMBL/GenBank/DDBJ whole genome shotgun (WGS) entry which is preliminary data.</text>
</comment>
<evidence type="ECO:0000313" key="1">
    <source>
        <dbReference type="EMBL" id="MBP1895223.1"/>
    </source>
</evidence>
<name>A0ABS4FG51_9BACL</name>
<evidence type="ECO:0000313" key="2">
    <source>
        <dbReference type="Proteomes" id="UP000706926"/>
    </source>
</evidence>
<reference evidence="1 2" key="1">
    <citation type="submission" date="2021-03" db="EMBL/GenBank/DDBJ databases">
        <title>Genomic Encyclopedia of Type Strains, Phase IV (KMG-IV): sequencing the most valuable type-strain genomes for metagenomic binning, comparative biology and taxonomic classification.</title>
        <authorList>
            <person name="Goeker M."/>
        </authorList>
    </citation>
    <scope>NUCLEOTIDE SEQUENCE [LARGE SCALE GENOMIC DNA]</scope>
    <source>
        <strain evidence="1 2">DSM 15596</strain>
    </source>
</reference>
<protein>
    <recommendedName>
        <fullName evidence="3">DUF559 domain-containing protein</fullName>
    </recommendedName>
</protein>
<dbReference type="Proteomes" id="UP000706926">
    <property type="component" value="Unassembled WGS sequence"/>
</dbReference>
<keyword evidence="2" id="KW-1185">Reference proteome</keyword>